<gene>
    <name evidence="17" type="ORF">ACFFGH_17890</name>
</gene>
<keyword evidence="8" id="KW-0406">Ion transport</keyword>
<dbReference type="InterPro" id="IPR036942">
    <property type="entry name" value="Beta-barrel_TonB_sf"/>
</dbReference>
<feature type="domain" description="TonB-dependent receptor-like beta-barrel" evidence="15">
    <location>
        <begin position="260"/>
        <end position="683"/>
    </location>
</feature>
<dbReference type="InterPro" id="IPR012910">
    <property type="entry name" value="Plug_dom"/>
</dbReference>
<dbReference type="PANTHER" id="PTHR32552:SF68">
    <property type="entry name" value="FERRICHROME OUTER MEMBRANE TRANSPORTER_PHAGE RECEPTOR"/>
    <property type="match status" value="1"/>
</dbReference>
<evidence type="ECO:0000259" key="15">
    <source>
        <dbReference type="Pfam" id="PF00593"/>
    </source>
</evidence>
<dbReference type="PROSITE" id="PS52016">
    <property type="entry name" value="TONB_DEPENDENT_REC_3"/>
    <property type="match status" value="1"/>
</dbReference>
<evidence type="ECO:0000256" key="6">
    <source>
        <dbReference type="ARBA" id="ARBA00022729"/>
    </source>
</evidence>
<comment type="subcellular location">
    <subcellularLocation>
        <location evidence="1 12">Cell outer membrane</location>
        <topology evidence="1 12">Multi-pass membrane protein</topology>
    </subcellularLocation>
</comment>
<comment type="caution">
    <text evidence="17">The sequence shown here is derived from an EMBL/GenBank/DDBJ whole genome shotgun (WGS) entry which is preliminary data.</text>
</comment>
<keyword evidence="9 13" id="KW-0798">TonB box</keyword>
<protein>
    <submittedName>
        <fullName evidence="17">TonB-dependent receptor family protein</fullName>
    </submittedName>
</protein>
<name>A0ABV6RRW1_9GAMM</name>
<dbReference type="Pfam" id="PF07715">
    <property type="entry name" value="Plug"/>
    <property type="match status" value="1"/>
</dbReference>
<evidence type="ECO:0000256" key="12">
    <source>
        <dbReference type="PROSITE-ProRule" id="PRU01360"/>
    </source>
</evidence>
<dbReference type="EMBL" id="JBHLTG010000004">
    <property type="protein sequence ID" value="MFC0679714.1"/>
    <property type="molecule type" value="Genomic_DNA"/>
</dbReference>
<organism evidence="17 18">
    <name type="scientific">Lysobacter korlensis</name>
    <dbReference type="NCBI Taxonomy" id="553636"/>
    <lineage>
        <taxon>Bacteria</taxon>
        <taxon>Pseudomonadati</taxon>
        <taxon>Pseudomonadota</taxon>
        <taxon>Gammaproteobacteria</taxon>
        <taxon>Lysobacterales</taxon>
        <taxon>Lysobacteraceae</taxon>
        <taxon>Lysobacter</taxon>
    </lineage>
</organism>
<keyword evidence="6 14" id="KW-0732">Signal</keyword>
<comment type="similarity">
    <text evidence="12 13">Belongs to the TonB-dependent receptor family.</text>
</comment>
<dbReference type="InterPro" id="IPR039426">
    <property type="entry name" value="TonB-dep_rcpt-like"/>
</dbReference>
<keyword evidence="17" id="KW-0675">Receptor</keyword>
<feature type="domain" description="TonB-dependent receptor plug" evidence="16">
    <location>
        <begin position="59"/>
        <end position="168"/>
    </location>
</feature>
<evidence type="ECO:0000256" key="13">
    <source>
        <dbReference type="RuleBase" id="RU003357"/>
    </source>
</evidence>
<evidence type="ECO:0000256" key="9">
    <source>
        <dbReference type="ARBA" id="ARBA00023077"/>
    </source>
</evidence>
<keyword evidence="5 12" id="KW-0812">Transmembrane</keyword>
<evidence type="ECO:0000256" key="4">
    <source>
        <dbReference type="ARBA" id="ARBA00022496"/>
    </source>
</evidence>
<evidence type="ECO:0000259" key="16">
    <source>
        <dbReference type="Pfam" id="PF07715"/>
    </source>
</evidence>
<feature type="signal peptide" evidence="14">
    <location>
        <begin position="1"/>
        <end position="33"/>
    </location>
</feature>
<evidence type="ECO:0000256" key="11">
    <source>
        <dbReference type="ARBA" id="ARBA00023237"/>
    </source>
</evidence>
<sequence>MSCFESKPLSTAQSHRSGLLLLAFAAAPLPAWAGPQDAEPRTLDRLQVTATRSAQPTAAVPAAISVVDAELLDSATLGVSLSEKLALVPGLLARNRHNYAQDEQVSIRGFGTRSAFGIRGVRLYLDGIPATMPDGQGQLSHFQLATAERIEVLRGPFSALYGNASGGVLQLFTADGQAPGEVEASAVFGGYGQRRLGLTANDAFERVDYRVGITRFDSDGYREHSRATRESFNGKANIALGDSGRLTLVANVLHAPDIEDPQGLTRAQFDTDPRQASAGALAFDTRKSVRQRQLGAVYEHEFDPASRLRVLAYGGEREVSQVLSIPVGTQRSPLSGGGIIAFESPYRGVDARWTVQRQLAGQPVEWTVGLAHDRQQQDRSGFENFVGDQLGVRGALRLRQYDTVESFDQYAQMLWRPHDAWSLMAGMRRSEVRFRSDDRFITERNPDDSGRVRYDAVSPVLGASVRLRPALHAYAAYGEGFETPTFNEISYRGDGGSGLNFELQPARTRSAEAGLKLDRDDGLRAELAVFRADTRQEITAATSAGGRTTFQNAGRARRRGVELSAMLPLAPGLRAWLAATYLDARFVDAFLTCSGVPCRSPDLLVPAGRRIPGVPRTSAAVALHWGGETGWQARVDGQYLGAVPVAQTRDERAPAYAVFGASVGYGVRSESGDGRVFVAVQNLADRRYAGSIIVNESNGRHYEPAPDRHWLAGFEWRWRD</sequence>
<evidence type="ECO:0000256" key="14">
    <source>
        <dbReference type="SAM" id="SignalP"/>
    </source>
</evidence>
<keyword evidence="10 12" id="KW-0472">Membrane</keyword>
<keyword evidence="3 12" id="KW-1134">Transmembrane beta strand</keyword>
<keyword evidence="18" id="KW-1185">Reference proteome</keyword>
<dbReference type="Pfam" id="PF00593">
    <property type="entry name" value="TonB_dep_Rec_b-barrel"/>
    <property type="match status" value="1"/>
</dbReference>
<evidence type="ECO:0000256" key="5">
    <source>
        <dbReference type="ARBA" id="ARBA00022692"/>
    </source>
</evidence>
<keyword evidence="7" id="KW-0408">Iron</keyword>
<evidence type="ECO:0000313" key="17">
    <source>
        <dbReference type="EMBL" id="MFC0679714.1"/>
    </source>
</evidence>
<evidence type="ECO:0000256" key="1">
    <source>
        <dbReference type="ARBA" id="ARBA00004571"/>
    </source>
</evidence>
<dbReference type="Gene3D" id="2.170.130.10">
    <property type="entry name" value="TonB-dependent receptor, plug domain"/>
    <property type="match status" value="1"/>
</dbReference>
<evidence type="ECO:0000256" key="2">
    <source>
        <dbReference type="ARBA" id="ARBA00022448"/>
    </source>
</evidence>
<evidence type="ECO:0000256" key="10">
    <source>
        <dbReference type="ARBA" id="ARBA00023136"/>
    </source>
</evidence>
<accession>A0ABV6RRW1</accession>
<evidence type="ECO:0000313" key="18">
    <source>
        <dbReference type="Proteomes" id="UP001589896"/>
    </source>
</evidence>
<evidence type="ECO:0000256" key="3">
    <source>
        <dbReference type="ARBA" id="ARBA00022452"/>
    </source>
</evidence>
<evidence type="ECO:0000256" key="7">
    <source>
        <dbReference type="ARBA" id="ARBA00023004"/>
    </source>
</evidence>
<reference evidence="17 18" key="1">
    <citation type="submission" date="2024-09" db="EMBL/GenBank/DDBJ databases">
        <authorList>
            <person name="Sun Q."/>
            <person name="Mori K."/>
        </authorList>
    </citation>
    <scope>NUCLEOTIDE SEQUENCE [LARGE SCALE GENOMIC DNA]</scope>
    <source>
        <strain evidence="17 18">KCTC 23076</strain>
    </source>
</reference>
<keyword evidence="4" id="KW-0410">Iron transport</keyword>
<dbReference type="InterPro" id="IPR037066">
    <property type="entry name" value="Plug_dom_sf"/>
</dbReference>
<keyword evidence="2 12" id="KW-0813">Transport</keyword>
<dbReference type="Proteomes" id="UP001589896">
    <property type="component" value="Unassembled WGS sequence"/>
</dbReference>
<proteinExistence type="inferred from homology"/>
<dbReference type="Gene3D" id="2.40.170.20">
    <property type="entry name" value="TonB-dependent receptor, beta-barrel domain"/>
    <property type="match status" value="1"/>
</dbReference>
<keyword evidence="11 12" id="KW-0998">Cell outer membrane</keyword>
<feature type="chain" id="PRO_5045376514" evidence="14">
    <location>
        <begin position="34"/>
        <end position="720"/>
    </location>
</feature>
<dbReference type="PANTHER" id="PTHR32552">
    <property type="entry name" value="FERRICHROME IRON RECEPTOR-RELATED"/>
    <property type="match status" value="1"/>
</dbReference>
<dbReference type="CDD" id="cd01347">
    <property type="entry name" value="ligand_gated_channel"/>
    <property type="match status" value="1"/>
</dbReference>
<evidence type="ECO:0000256" key="8">
    <source>
        <dbReference type="ARBA" id="ARBA00023065"/>
    </source>
</evidence>
<dbReference type="RefSeq" id="WP_386670741.1">
    <property type="nucleotide sequence ID" value="NZ_JBHLTG010000004.1"/>
</dbReference>
<dbReference type="InterPro" id="IPR000531">
    <property type="entry name" value="Beta-barrel_TonB"/>
</dbReference>
<dbReference type="SUPFAM" id="SSF56935">
    <property type="entry name" value="Porins"/>
    <property type="match status" value="1"/>
</dbReference>